<keyword evidence="6" id="KW-0418">Kinase</keyword>
<dbReference type="Gene3D" id="3.30.565.10">
    <property type="entry name" value="Histidine kinase-like ATPase, C-terminal domain"/>
    <property type="match status" value="1"/>
</dbReference>
<comment type="catalytic activity">
    <reaction evidence="1">
        <text>ATP + protein L-histidine = ADP + protein N-phospho-L-histidine.</text>
        <dbReference type="EC" id="2.7.13.3"/>
    </reaction>
</comment>
<dbReference type="GO" id="GO:0000155">
    <property type="term" value="F:phosphorelay sensor kinase activity"/>
    <property type="evidence" value="ECO:0007669"/>
    <property type="project" value="InterPro"/>
</dbReference>
<evidence type="ECO:0000256" key="5">
    <source>
        <dbReference type="ARBA" id="ARBA00022741"/>
    </source>
</evidence>
<dbReference type="InterPro" id="IPR036890">
    <property type="entry name" value="HATPase_C_sf"/>
</dbReference>
<reference evidence="11 12" key="1">
    <citation type="submission" date="2015-12" db="EMBL/GenBank/DDBJ databases">
        <authorList>
            <person name="Shamseldin A."/>
            <person name="Moawad H."/>
            <person name="Abd El-Rahim W.M."/>
            <person name="Sadowsky M.J."/>
        </authorList>
    </citation>
    <scope>NUCLEOTIDE SEQUENCE [LARGE SCALE GENOMIC DNA]</scope>
    <source>
        <strain evidence="11 12">DG5B</strain>
    </source>
</reference>
<keyword evidence="7" id="KW-0067">ATP-binding</keyword>
<dbReference type="InterPro" id="IPR050482">
    <property type="entry name" value="Sensor_HK_TwoCompSys"/>
</dbReference>
<dbReference type="Pfam" id="PF02518">
    <property type="entry name" value="HATPase_c"/>
    <property type="match status" value="1"/>
</dbReference>
<dbReference type="PANTHER" id="PTHR24421:SF10">
    <property type="entry name" value="NITRATE_NITRITE SENSOR PROTEIN NARQ"/>
    <property type="match status" value="1"/>
</dbReference>
<evidence type="ECO:0000256" key="6">
    <source>
        <dbReference type="ARBA" id="ARBA00022777"/>
    </source>
</evidence>
<dbReference type="InterPro" id="IPR003594">
    <property type="entry name" value="HATPase_dom"/>
</dbReference>
<sequence length="260" mass="29219">MTELQLYATFGADASRQALVVGITALVVLGSLLYWLTQYLMRQQLRTRKQEARIRNRIAANLHDELGSLLLRIQLQTETLLMQPREDEVSLERLLHTTRSACSALRDVAWGLDAEADTMNALEDRMRDMLDQLALSTSLHIRFAVEGMEDVAMLPARLRQELYLVFKEATTNAVRHAQSPVYPAVRLYRQKNSVVLEVQDDGRAMPLAAQAGMGLRNMRRRALAVGGTLDAAPRADGPGFRVRFCAPLHTPAPLKWPFRG</sequence>
<dbReference type="GO" id="GO:0046983">
    <property type="term" value="F:protein dimerization activity"/>
    <property type="evidence" value="ECO:0007669"/>
    <property type="project" value="InterPro"/>
</dbReference>
<evidence type="ECO:0000256" key="8">
    <source>
        <dbReference type="ARBA" id="ARBA00023012"/>
    </source>
</evidence>
<evidence type="ECO:0000256" key="7">
    <source>
        <dbReference type="ARBA" id="ARBA00022840"/>
    </source>
</evidence>
<evidence type="ECO:0000256" key="4">
    <source>
        <dbReference type="ARBA" id="ARBA00022679"/>
    </source>
</evidence>
<dbReference type="SUPFAM" id="SSF55874">
    <property type="entry name" value="ATPase domain of HSP90 chaperone/DNA topoisomerase II/histidine kinase"/>
    <property type="match status" value="1"/>
</dbReference>
<evidence type="ECO:0000313" key="11">
    <source>
        <dbReference type="EMBL" id="ALW86776.1"/>
    </source>
</evidence>
<feature type="transmembrane region" description="Helical" evidence="9">
    <location>
        <begin position="20"/>
        <end position="41"/>
    </location>
</feature>
<dbReference type="Proteomes" id="UP000059542">
    <property type="component" value="Chromosome"/>
</dbReference>
<dbReference type="Pfam" id="PF07730">
    <property type="entry name" value="HisKA_3"/>
    <property type="match status" value="1"/>
</dbReference>
<feature type="domain" description="Histidine kinase/HSP90-like ATPase" evidence="10">
    <location>
        <begin position="157"/>
        <end position="250"/>
    </location>
</feature>
<keyword evidence="8" id="KW-0902">Two-component regulatory system</keyword>
<dbReference type="AlphaFoldDB" id="A0A0U4C8Z8"/>
<evidence type="ECO:0000259" key="10">
    <source>
        <dbReference type="SMART" id="SM00387"/>
    </source>
</evidence>
<dbReference type="KEGG" id="hyg:AUC43_17840"/>
<evidence type="ECO:0000256" key="9">
    <source>
        <dbReference type="SAM" id="Phobius"/>
    </source>
</evidence>
<proteinExistence type="predicted"/>
<keyword evidence="9" id="KW-1133">Transmembrane helix</keyword>
<keyword evidence="3" id="KW-0597">Phosphoprotein</keyword>
<evidence type="ECO:0000256" key="3">
    <source>
        <dbReference type="ARBA" id="ARBA00022553"/>
    </source>
</evidence>
<dbReference type="Gene3D" id="1.20.5.1930">
    <property type="match status" value="1"/>
</dbReference>
<dbReference type="EMBL" id="CP013909">
    <property type="protein sequence ID" value="ALW86776.1"/>
    <property type="molecule type" value="Genomic_DNA"/>
</dbReference>
<dbReference type="PANTHER" id="PTHR24421">
    <property type="entry name" value="NITRATE/NITRITE SENSOR PROTEIN NARX-RELATED"/>
    <property type="match status" value="1"/>
</dbReference>
<dbReference type="GO" id="GO:0016020">
    <property type="term" value="C:membrane"/>
    <property type="evidence" value="ECO:0007669"/>
    <property type="project" value="InterPro"/>
</dbReference>
<keyword evidence="4" id="KW-0808">Transferase</keyword>
<accession>A0A0U4C8Z8</accession>
<evidence type="ECO:0000256" key="2">
    <source>
        <dbReference type="ARBA" id="ARBA00012438"/>
    </source>
</evidence>
<dbReference type="SMART" id="SM00387">
    <property type="entry name" value="HATPase_c"/>
    <property type="match status" value="1"/>
</dbReference>
<dbReference type="STRING" id="1411621.AUC43_17840"/>
<dbReference type="OrthoDB" id="1523646at2"/>
<gene>
    <name evidence="11" type="ORF">AUC43_17840</name>
</gene>
<evidence type="ECO:0000313" key="12">
    <source>
        <dbReference type="Proteomes" id="UP000059542"/>
    </source>
</evidence>
<protein>
    <recommendedName>
        <fullName evidence="2">histidine kinase</fullName>
        <ecNumber evidence="2">2.7.13.3</ecNumber>
    </recommendedName>
</protein>
<dbReference type="EC" id="2.7.13.3" evidence="2"/>
<keyword evidence="5" id="KW-0547">Nucleotide-binding</keyword>
<dbReference type="CDD" id="cd16917">
    <property type="entry name" value="HATPase_UhpB-NarQ-NarX-like"/>
    <property type="match status" value="1"/>
</dbReference>
<name>A0A0U4C8Z8_9BACT</name>
<keyword evidence="9" id="KW-0472">Membrane</keyword>
<dbReference type="InterPro" id="IPR011712">
    <property type="entry name" value="Sig_transdc_His_kin_sub3_dim/P"/>
</dbReference>
<keyword evidence="9" id="KW-0812">Transmembrane</keyword>
<evidence type="ECO:0000256" key="1">
    <source>
        <dbReference type="ARBA" id="ARBA00000085"/>
    </source>
</evidence>
<organism evidence="11 12">
    <name type="scientific">Hymenobacter sedentarius</name>
    <dbReference type="NCBI Taxonomy" id="1411621"/>
    <lineage>
        <taxon>Bacteria</taxon>
        <taxon>Pseudomonadati</taxon>
        <taxon>Bacteroidota</taxon>
        <taxon>Cytophagia</taxon>
        <taxon>Cytophagales</taxon>
        <taxon>Hymenobacteraceae</taxon>
        <taxon>Hymenobacter</taxon>
    </lineage>
</organism>
<dbReference type="GO" id="GO:0005524">
    <property type="term" value="F:ATP binding"/>
    <property type="evidence" value="ECO:0007669"/>
    <property type="project" value="UniProtKB-KW"/>
</dbReference>
<keyword evidence="12" id="KW-1185">Reference proteome</keyword>